<organism evidence="2 3">
    <name type="scientific">Dovyalis caffra</name>
    <dbReference type="NCBI Taxonomy" id="77055"/>
    <lineage>
        <taxon>Eukaryota</taxon>
        <taxon>Viridiplantae</taxon>
        <taxon>Streptophyta</taxon>
        <taxon>Embryophyta</taxon>
        <taxon>Tracheophyta</taxon>
        <taxon>Spermatophyta</taxon>
        <taxon>Magnoliopsida</taxon>
        <taxon>eudicotyledons</taxon>
        <taxon>Gunneridae</taxon>
        <taxon>Pentapetalae</taxon>
        <taxon>rosids</taxon>
        <taxon>fabids</taxon>
        <taxon>Malpighiales</taxon>
        <taxon>Salicaceae</taxon>
        <taxon>Flacourtieae</taxon>
        <taxon>Dovyalis</taxon>
    </lineage>
</organism>
<proteinExistence type="predicted"/>
<evidence type="ECO:0008006" key="4">
    <source>
        <dbReference type="Google" id="ProtNLM"/>
    </source>
</evidence>
<feature type="transmembrane region" description="Helical" evidence="1">
    <location>
        <begin position="167"/>
        <end position="189"/>
    </location>
</feature>
<dbReference type="PANTHER" id="PTHR33736">
    <property type="entry name" value="F-BOX PROTEIN-RELATED"/>
    <property type="match status" value="1"/>
</dbReference>
<dbReference type="AlphaFoldDB" id="A0AAV1S0Y4"/>
<evidence type="ECO:0000256" key="1">
    <source>
        <dbReference type="SAM" id="Phobius"/>
    </source>
</evidence>
<evidence type="ECO:0000313" key="2">
    <source>
        <dbReference type="EMBL" id="CAK7341911.1"/>
    </source>
</evidence>
<name>A0AAV1S0Y4_9ROSI</name>
<evidence type="ECO:0000313" key="3">
    <source>
        <dbReference type="Proteomes" id="UP001314170"/>
    </source>
</evidence>
<comment type="caution">
    <text evidence="2">The sequence shown here is derived from an EMBL/GenBank/DDBJ whole genome shotgun (WGS) entry which is preliminary data.</text>
</comment>
<dbReference type="EMBL" id="CAWUPB010001160">
    <property type="protein sequence ID" value="CAK7341911.1"/>
    <property type="molecule type" value="Genomic_DNA"/>
</dbReference>
<keyword evidence="1" id="KW-0812">Transmembrane</keyword>
<dbReference type="InterPro" id="IPR045283">
    <property type="entry name" value="AT3G44326-like"/>
</dbReference>
<keyword evidence="3" id="KW-1185">Reference proteome</keyword>
<accession>A0AAV1S0Y4</accession>
<dbReference type="PANTHER" id="PTHR33736:SF13">
    <property type="entry name" value="OS11G0155100 PROTEIN"/>
    <property type="match status" value="1"/>
</dbReference>
<keyword evidence="1" id="KW-0472">Membrane</keyword>
<dbReference type="Proteomes" id="UP001314170">
    <property type="component" value="Unassembled WGS sequence"/>
</dbReference>
<keyword evidence="1" id="KW-1133">Transmembrane helix</keyword>
<sequence length="190" mass="21064">MLDPKETCPTPIPNSETEETCNDLAGDLSLSWILIDPTWLRAVNLSSHKPVSVQRHWLSSEVHARFATVLAAGEKGSASEFVQCGIVVTCGSGGDRGEMHVRGASLQVEDMDGVFLDGKGSLEILKSGFEGKKGINGRREMEGGKRYEMFLEMKRDRKERKLKNERTLDMLCVTFGVMVFVSLGLFLLLR</sequence>
<protein>
    <recommendedName>
        <fullName evidence="4">F-box protein</fullName>
    </recommendedName>
</protein>
<reference evidence="2 3" key="1">
    <citation type="submission" date="2024-01" db="EMBL/GenBank/DDBJ databases">
        <authorList>
            <person name="Waweru B."/>
        </authorList>
    </citation>
    <scope>NUCLEOTIDE SEQUENCE [LARGE SCALE GENOMIC DNA]</scope>
</reference>
<gene>
    <name evidence="2" type="ORF">DCAF_LOCUS16524</name>
</gene>